<dbReference type="AlphaFoldDB" id="A0A9P9AJV0"/>
<organism evidence="2 3">
    <name type="scientific">Thelonectria olida</name>
    <dbReference type="NCBI Taxonomy" id="1576542"/>
    <lineage>
        <taxon>Eukaryota</taxon>
        <taxon>Fungi</taxon>
        <taxon>Dikarya</taxon>
        <taxon>Ascomycota</taxon>
        <taxon>Pezizomycotina</taxon>
        <taxon>Sordariomycetes</taxon>
        <taxon>Hypocreomycetidae</taxon>
        <taxon>Hypocreales</taxon>
        <taxon>Nectriaceae</taxon>
        <taxon>Thelonectria</taxon>
    </lineage>
</organism>
<evidence type="ECO:0000256" key="1">
    <source>
        <dbReference type="SAM" id="SignalP"/>
    </source>
</evidence>
<protein>
    <recommendedName>
        <fullName evidence="4">Secreted protein</fullName>
    </recommendedName>
</protein>
<proteinExistence type="predicted"/>
<name>A0A9P9AJV0_9HYPO</name>
<evidence type="ECO:0000313" key="2">
    <source>
        <dbReference type="EMBL" id="KAH6874766.1"/>
    </source>
</evidence>
<accession>A0A9P9AJV0</accession>
<gene>
    <name evidence="2" type="ORF">B0T10DRAFT_498512</name>
</gene>
<evidence type="ECO:0000313" key="3">
    <source>
        <dbReference type="Proteomes" id="UP000777438"/>
    </source>
</evidence>
<feature type="chain" id="PRO_5040504012" description="Secreted protein" evidence="1">
    <location>
        <begin position="24"/>
        <end position="87"/>
    </location>
</feature>
<dbReference type="EMBL" id="JAGPYM010000037">
    <property type="protein sequence ID" value="KAH6874766.1"/>
    <property type="molecule type" value="Genomic_DNA"/>
</dbReference>
<comment type="caution">
    <text evidence="2">The sequence shown here is derived from an EMBL/GenBank/DDBJ whole genome shotgun (WGS) entry which is preliminary data.</text>
</comment>
<feature type="signal peptide" evidence="1">
    <location>
        <begin position="1"/>
        <end position="23"/>
    </location>
</feature>
<keyword evidence="3" id="KW-1185">Reference proteome</keyword>
<keyword evidence="1" id="KW-0732">Signal</keyword>
<sequence length="87" mass="10209">MPCGVCAWSRLCLNFFVPTTGMASHLPYIFVAIRHANLTIFKCRRRSWRLNRNVQLQALIVSLWKLNSPLSRDRFLETPMIYVLSRL</sequence>
<evidence type="ECO:0008006" key="4">
    <source>
        <dbReference type="Google" id="ProtNLM"/>
    </source>
</evidence>
<reference evidence="2 3" key="1">
    <citation type="journal article" date="2021" name="Nat. Commun.">
        <title>Genetic determinants of endophytism in the Arabidopsis root mycobiome.</title>
        <authorList>
            <person name="Mesny F."/>
            <person name="Miyauchi S."/>
            <person name="Thiergart T."/>
            <person name="Pickel B."/>
            <person name="Atanasova L."/>
            <person name="Karlsson M."/>
            <person name="Huettel B."/>
            <person name="Barry K.W."/>
            <person name="Haridas S."/>
            <person name="Chen C."/>
            <person name="Bauer D."/>
            <person name="Andreopoulos W."/>
            <person name="Pangilinan J."/>
            <person name="LaButti K."/>
            <person name="Riley R."/>
            <person name="Lipzen A."/>
            <person name="Clum A."/>
            <person name="Drula E."/>
            <person name="Henrissat B."/>
            <person name="Kohler A."/>
            <person name="Grigoriev I.V."/>
            <person name="Martin F.M."/>
            <person name="Hacquard S."/>
        </authorList>
    </citation>
    <scope>NUCLEOTIDE SEQUENCE [LARGE SCALE GENOMIC DNA]</scope>
    <source>
        <strain evidence="2 3">MPI-CAGE-CH-0241</strain>
    </source>
</reference>
<dbReference type="Proteomes" id="UP000777438">
    <property type="component" value="Unassembled WGS sequence"/>
</dbReference>